<dbReference type="RefSeq" id="WP_204939445.1">
    <property type="nucleotide sequence ID" value="NZ_BAAAUM010000001.1"/>
</dbReference>
<organism evidence="3 4">
    <name type="scientific">Microbacterium keratanolyticum</name>
    <dbReference type="NCBI Taxonomy" id="67574"/>
    <lineage>
        <taxon>Bacteria</taxon>
        <taxon>Bacillati</taxon>
        <taxon>Actinomycetota</taxon>
        <taxon>Actinomycetes</taxon>
        <taxon>Micrococcales</taxon>
        <taxon>Microbacteriaceae</taxon>
        <taxon>Microbacterium</taxon>
    </lineage>
</organism>
<evidence type="ECO:0000256" key="1">
    <source>
        <dbReference type="ARBA" id="ARBA00006479"/>
    </source>
</evidence>
<name>A0A9W6M8G9_9MICO</name>
<dbReference type="Pfam" id="PF01047">
    <property type="entry name" value="MarR"/>
    <property type="match status" value="1"/>
</dbReference>
<dbReference type="InterPro" id="IPR043129">
    <property type="entry name" value="ATPase_NBD"/>
</dbReference>
<comment type="similarity">
    <text evidence="1">Belongs to the ROK (NagC/XylR) family.</text>
</comment>
<comment type="caution">
    <text evidence="3">The sequence shown here is derived from an EMBL/GenBank/DDBJ whole genome shotgun (WGS) entry which is preliminary data.</text>
</comment>
<gene>
    <name evidence="3" type="ORF">GCM10017596_15500</name>
</gene>
<reference evidence="3" key="2">
    <citation type="submission" date="2023-01" db="EMBL/GenBank/DDBJ databases">
        <authorList>
            <person name="Sun Q."/>
            <person name="Evtushenko L."/>
        </authorList>
    </citation>
    <scope>NUCLEOTIDE SEQUENCE</scope>
    <source>
        <strain evidence="3">VKM Ac-1958</strain>
    </source>
</reference>
<dbReference type="PANTHER" id="PTHR18964">
    <property type="entry name" value="ROK (REPRESSOR, ORF, KINASE) FAMILY"/>
    <property type="match status" value="1"/>
</dbReference>
<feature type="domain" description="HTH marR-type" evidence="2">
    <location>
        <begin position="6"/>
        <end position="51"/>
    </location>
</feature>
<dbReference type="AlphaFoldDB" id="A0A9W6M8G9"/>
<dbReference type="PANTHER" id="PTHR18964:SF149">
    <property type="entry name" value="BIFUNCTIONAL UDP-N-ACETYLGLUCOSAMINE 2-EPIMERASE_N-ACETYLMANNOSAMINE KINASE"/>
    <property type="match status" value="1"/>
</dbReference>
<dbReference type="InterPro" id="IPR000600">
    <property type="entry name" value="ROK"/>
</dbReference>
<keyword evidence="4" id="KW-1185">Reference proteome</keyword>
<dbReference type="Gene3D" id="3.30.420.40">
    <property type="match status" value="2"/>
</dbReference>
<protein>
    <submittedName>
        <fullName evidence="3">Transcriptional regulator</fullName>
    </submittedName>
</protein>
<evidence type="ECO:0000313" key="3">
    <source>
        <dbReference type="EMBL" id="GLK01835.1"/>
    </source>
</evidence>
<evidence type="ECO:0000313" key="4">
    <source>
        <dbReference type="Proteomes" id="UP001142325"/>
    </source>
</evidence>
<dbReference type="SUPFAM" id="SSF46785">
    <property type="entry name" value="Winged helix' DNA-binding domain"/>
    <property type="match status" value="1"/>
</dbReference>
<sequence>MSTPTPNAQRLLRTLIAQGPTYRADLARSLDVSRATVTNLTARLQAAGWIEETDPEPGSLKNLMGTTPQLGVLASVMFLVDACAVTVATLDGRVFGELTASCPDDVTASDRLATAAQLLEELLKDLPGTTETLRAVHLAVDTQMDARSGDIYAQRASSRWFGVNPKNYFAERFRVPVRVQNSARLEGLAEYLWGAGRGCANMLYVDVSYGITSGHVMDGVIQSGARGGSGELGHTVYDWDGPLCSCGNPGCLMQYTSIPAILRDFRMLNEGSEDWEQFRTRCAADDAVAASIARNAATVLGRMLTNVCHTIDPEIIVISGKVAREVPGFVEHAAAVLTGAALPLVARNVRVVSGELDDVLGVTARAGIHSLRAMDDLIVAASSLNA</sequence>
<dbReference type="InterPro" id="IPR036390">
    <property type="entry name" value="WH_DNA-bd_sf"/>
</dbReference>
<dbReference type="EMBL" id="BSET01000001">
    <property type="protein sequence ID" value="GLK01835.1"/>
    <property type="molecule type" value="Genomic_DNA"/>
</dbReference>
<dbReference type="SUPFAM" id="SSF53067">
    <property type="entry name" value="Actin-like ATPase domain"/>
    <property type="match status" value="1"/>
</dbReference>
<dbReference type="Pfam" id="PF00480">
    <property type="entry name" value="ROK"/>
    <property type="match status" value="1"/>
</dbReference>
<reference evidence="3" key="1">
    <citation type="journal article" date="2014" name="Int. J. Syst. Evol. Microbiol.">
        <title>Complete genome sequence of Corynebacterium casei LMG S-19264T (=DSM 44701T), isolated from a smear-ripened cheese.</title>
        <authorList>
            <consortium name="US DOE Joint Genome Institute (JGI-PGF)"/>
            <person name="Walter F."/>
            <person name="Albersmeier A."/>
            <person name="Kalinowski J."/>
            <person name="Ruckert C."/>
        </authorList>
    </citation>
    <scope>NUCLEOTIDE SEQUENCE</scope>
    <source>
        <strain evidence="3">VKM Ac-1958</strain>
    </source>
</reference>
<proteinExistence type="inferred from homology"/>
<dbReference type="Gene3D" id="1.10.10.10">
    <property type="entry name" value="Winged helix-like DNA-binding domain superfamily/Winged helix DNA-binding domain"/>
    <property type="match status" value="1"/>
</dbReference>
<dbReference type="InterPro" id="IPR036388">
    <property type="entry name" value="WH-like_DNA-bd_sf"/>
</dbReference>
<dbReference type="GO" id="GO:0003700">
    <property type="term" value="F:DNA-binding transcription factor activity"/>
    <property type="evidence" value="ECO:0007669"/>
    <property type="project" value="InterPro"/>
</dbReference>
<dbReference type="InterPro" id="IPR000835">
    <property type="entry name" value="HTH_MarR-typ"/>
</dbReference>
<evidence type="ECO:0000259" key="2">
    <source>
        <dbReference type="Pfam" id="PF01047"/>
    </source>
</evidence>
<accession>A0A9W6M8G9</accession>
<dbReference type="Proteomes" id="UP001142325">
    <property type="component" value="Unassembled WGS sequence"/>
</dbReference>